<reference evidence="1 2" key="1">
    <citation type="submission" date="2019-01" db="EMBL/GenBank/DDBJ databases">
        <title>Sinorhodobacter populi sp. nov. isolated from the symptomatic bark tissue of Populus euramericana canker.</title>
        <authorList>
            <person name="Xu G."/>
        </authorList>
    </citation>
    <scope>NUCLEOTIDE SEQUENCE [LARGE SCALE GENOMIC DNA]</scope>
    <source>
        <strain evidence="1 2">D19-10-3-21</strain>
    </source>
</reference>
<evidence type="ECO:0000313" key="1">
    <source>
        <dbReference type="EMBL" id="RWR30392.1"/>
    </source>
</evidence>
<organism evidence="1 2">
    <name type="scientific">Paenirhodobacter populi</name>
    <dbReference type="NCBI Taxonomy" id="2306993"/>
    <lineage>
        <taxon>Bacteria</taxon>
        <taxon>Pseudomonadati</taxon>
        <taxon>Pseudomonadota</taxon>
        <taxon>Alphaproteobacteria</taxon>
        <taxon>Rhodobacterales</taxon>
        <taxon>Rhodobacter group</taxon>
        <taxon>Paenirhodobacter</taxon>
    </lineage>
</organism>
<comment type="caution">
    <text evidence="1">The sequence shown here is derived from an EMBL/GenBank/DDBJ whole genome shotgun (WGS) entry which is preliminary data.</text>
</comment>
<protein>
    <submittedName>
        <fullName evidence="1">Uncharacterized protein</fullName>
    </submittedName>
</protein>
<dbReference type="RefSeq" id="WP_128237037.1">
    <property type="nucleotide sequence ID" value="NZ_SAUX01000008.1"/>
</dbReference>
<dbReference type="AlphaFoldDB" id="A0A443KCJ9"/>
<sequence length="61" mass="6632">MIRSQRLNVAGLMARRMTRSSGILTVQLADAWALRHLSVCIKAGAELSGPPQSLFRHLCAA</sequence>
<dbReference type="Proteomes" id="UP000285295">
    <property type="component" value="Unassembled WGS sequence"/>
</dbReference>
<accession>A0A443KCJ9</accession>
<gene>
    <name evidence="1" type="ORF">D2T31_08215</name>
</gene>
<name>A0A443KCJ9_9RHOB</name>
<dbReference type="EMBL" id="SAUX01000008">
    <property type="protein sequence ID" value="RWR30392.1"/>
    <property type="molecule type" value="Genomic_DNA"/>
</dbReference>
<proteinExistence type="predicted"/>
<dbReference type="OrthoDB" id="9815174at2"/>
<reference evidence="1 2" key="2">
    <citation type="submission" date="2019-01" db="EMBL/GenBank/DDBJ databases">
        <authorList>
            <person name="Li Y."/>
        </authorList>
    </citation>
    <scope>NUCLEOTIDE SEQUENCE [LARGE SCALE GENOMIC DNA]</scope>
    <source>
        <strain evidence="1 2">D19-10-3-21</strain>
    </source>
</reference>
<evidence type="ECO:0000313" key="2">
    <source>
        <dbReference type="Proteomes" id="UP000285295"/>
    </source>
</evidence>